<feature type="chain" id="PRO_5042185311" evidence="1">
    <location>
        <begin position="26"/>
        <end position="173"/>
    </location>
</feature>
<evidence type="ECO:0000313" key="3">
    <source>
        <dbReference type="Proteomes" id="UP000634206"/>
    </source>
</evidence>
<feature type="signal peptide" evidence="1">
    <location>
        <begin position="1"/>
        <end position="25"/>
    </location>
</feature>
<evidence type="ECO:0000256" key="1">
    <source>
        <dbReference type="SAM" id="SignalP"/>
    </source>
</evidence>
<sequence length="173" mass="19551">MFAKTYLLFLLLPVLLGLGSGMAAAKDSKNDAGKEKIGKIQATVYYGTNGSVENLGRNATPVPKAISDKLGKIEKFQFSHYRQLGSDSQPVLRSYENWVSPLKPSEEIMLSFESRGVTQKTSLRLDLELWQHRRKVMKSDPVLHPKRPLYILGPKWREGRLIIAVELISLNRQ</sequence>
<gene>
    <name evidence="2" type="ORF">JIN83_11835</name>
</gene>
<dbReference type="RefSeq" id="WP_309490266.1">
    <property type="nucleotide sequence ID" value="NZ_JAENIG010000007.1"/>
</dbReference>
<name>A0AAE2SEW5_9BACT</name>
<protein>
    <submittedName>
        <fullName evidence="2">Uncharacterized protein</fullName>
    </submittedName>
</protein>
<reference evidence="2" key="1">
    <citation type="submission" date="2021-01" db="EMBL/GenBank/DDBJ databases">
        <title>Modified the classification status of verrucomicrobia.</title>
        <authorList>
            <person name="Feng X."/>
        </authorList>
    </citation>
    <scope>NUCLEOTIDE SEQUENCE</scope>
    <source>
        <strain evidence="2">5K15</strain>
    </source>
</reference>
<comment type="caution">
    <text evidence="2">The sequence shown here is derived from an EMBL/GenBank/DDBJ whole genome shotgun (WGS) entry which is preliminary data.</text>
</comment>
<organism evidence="2 3">
    <name type="scientific">Oceaniferula flava</name>
    <dbReference type="NCBI Taxonomy" id="2800421"/>
    <lineage>
        <taxon>Bacteria</taxon>
        <taxon>Pseudomonadati</taxon>
        <taxon>Verrucomicrobiota</taxon>
        <taxon>Verrucomicrobiia</taxon>
        <taxon>Verrucomicrobiales</taxon>
        <taxon>Verrucomicrobiaceae</taxon>
        <taxon>Oceaniferula</taxon>
    </lineage>
</organism>
<evidence type="ECO:0000313" key="2">
    <source>
        <dbReference type="EMBL" id="MBK1855654.1"/>
    </source>
</evidence>
<keyword evidence="1" id="KW-0732">Signal</keyword>
<keyword evidence="3" id="KW-1185">Reference proteome</keyword>
<accession>A0AAE2SEW5</accession>
<dbReference type="AlphaFoldDB" id="A0AAE2SEW5"/>
<proteinExistence type="predicted"/>
<dbReference type="Proteomes" id="UP000634206">
    <property type="component" value="Unassembled WGS sequence"/>
</dbReference>
<dbReference type="EMBL" id="JAENIG010000007">
    <property type="protein sequence ID" value="MBK1855654.1"/>
    <property type="molecule type" value="Genomic_DNA"/>
</dbReference>